<keyword evidence="5" id="KW-0472">Membrane</keyword>
<evidence type="ECO:0000256" key="3">
    <source>
        <dbReference type="ARBA" id="ARBA00022729"/>
    </source>
</evidence>
<name>A0AA35ZCW5_LACSI</name>
<organism evidence="7 8">
    <name type="scientific">Lactuca saligna</name>
    <name type="common">Willowleaf lettuce</name>
    <dbReference type="NCBI Taxonomy" id="75948"/>
    <lineage>
        <taxon>Eukaryota</taxon>
        <taxon>Viridiplantae</taxon>
        <taxon>Streptophyta</taxon>
        <taxon>Embryophyta</taxon>
        <taxon>Tracheophyta</taxon>
        <taxon>Spermatophyta</taxon>
        <taxon>Magnoliopsida</taxon>
        <taxon>eudicotyledons</taxon>
        <taxon>Gunneridae</taxon>
        <taxon>Pentapetalae</taxon>
        <taxon>asterids</taxon>
        <taxon>campanulids</taxon>
        <taxon>Asterales</taxon>
        <taxon>Asteraceae</taxon>
        <taxon>Cichorioideae</taxon>
        <taxon>Cichorieae</taxon>
        <taxon>Lactucinae</taxon>
        <taxon>Lactuca</taxon>
    </lineage>
</organism>
<evidence type="ECO:0000256" key="2">
    <source>
        <dbReference type="ARBA" id="ARBA00022692"/>
    </source>
</evidence>
<dbReference type="InterPro" id="IPR032675">
    <property type="entry name" value="LRR_dom_sf"/>
</dbReference>
<evidence type="ECO:0000313" key="7">
    <source>
        <dbReference type="EMBL" id="CAI9290213.1"/>
    </source>
</evidence>
<keyword evidence="4" id="KW-1133">Transmembrane helix</keyword>
<dbReference type="Pfam" id="PF00560">
    <property type="entry name" value="LRR_1"/>
    <property type="match status" value="1"/>
</dbReference>
<dbReference type="AlphaFoldDB" id="A0AA35ZCW5"/>
<keyword evidence="6" id="KW-0325">Glycoprotein</keyword>
<evidence type="ECO:0000256" key="4">
    <source>
        <dbReference type="ARBA" id="ARBA00022989"/>
    </source>
</evidence>
<keyword evidence="2" id="KW-0812">Transmembrane</keyword>
<dbReference type="PANTHER" id="PTHR48063:SF103">
    <property type="entry name" value="LEUCINE-RICH RECEPTOR-LIKE KINASE FAMILY PROTEIN"/>
    <property type="match status" value="1"/>
</dbReference>
<comment type="subcellular location">
    <subcellularLocation>
        <location evidence="1">Membrane</location>
        <topology evidence="1">Single-pass type I membrane protein</topology>
    </subcellularLocation>
</comment>
<accession>A0AA35ZCW5</accession>
<dbReference type="SUPFAM" id="SSF52047">
    <property type="entry name" value="RNI-like"/>
    <property type="match status" value="1"/>
</dbReference>
<evidence type="ECO:0000313" key="8">
    <source>
        <dbReference type="Proteomes" id="UP001177003"/>
    </source>
</evidence>
<protein>
    <submittedName>
        <fullName evidence="7">Uncharacterized protein</fullName>
    </submittedName>
</protein>
<keyword evidence="3" id="KW-0732">Signal</keyword>
<keyword evidence="8" id="KW-1185">Reference proteome</keyword>
<dbReference type="InterPro" id="IPR001611">
    <property type="entry name" value="Leu-rich_rpt"/>
</dbReference>
<evidence type="ECO:0000256" key="6">
    <source>
        <dbReference type="ARBA" id="ARBA00023180"/>
    </source>
</evidence>
<dbReference type="Gene3D" id="3.80.10.10">
    <property type="entry name" value="Ribonuclease Inhibitor"/>
    <property type="match status" value="1"/>
</dbReference>
<proteinExistence type="predicted"/>
<dbReference type="InterPro" id="IPR046956">
    <property type="entry name" value="RLP23-like"/>
</dbReference>
<evidence type="ECO:0000256" key="5">
    <source>
        <dbReference type="ARBA" id="ARBA00023136"/>
    </source>
</evidence>
<sequence length="217" mass="24372">MLSLYSKQAFKTQISFYPHGKLKKMIARLSLQDVGRCTVENPQWLSSLSHLKELGMDGISLAKANEWVNVISTLPELSSLSLKGCELSQVMYPYSSSFLNSSSSSIEHLYLGNNSLTSSMYHWLFPLTSNKLHVLDLSGNMLYGIPKYLGNFCSLETLYSDNNFAVVKAPDFLNNLSPGCSLLTFQDLAIQRSQFTRSMYDEIQKNSSLSFMDLSDN</sequence>
<dbReference type="GO" id="GO:0016020">
    <property type="term" value="C:membrane"/>
    <property type="evidence" value="ECO:0007669"/>
    <property type="project" value="UniProtKB-SubCell"/>
</dbReference>
<dbReference type="Proteomes" id="UP001177003">
    <property type="component" value="Chromosome 6"/>
</dbReference>
<dbReference type="EMBL" id="OX465082">
    <property type="protein sequence ID" value="CAI9290213.1"/>
    <property type="molecule type" value="Genomic_DNA"/>
</dbReference>
<reference evidence="7" key="1">
    <citation type="submission" date="2023-04" db="EMBL/GenBank/DDBJ databases">
        <authorList>
            <person name="Vijverberg K."/>
            <person name="Xiong W."/>
            <person name="Schranz E."/>
        </authorList>
    </citation>
    <scope>NUCLEOTIDE SEQUENCE</scope>
</reference>
<evidence type="ECO:0000256" key="1">
    <source>
        <dbReference type="ARBA" id="ARBA00004479"/>
    </source>
</evidence>
<gene>
    <name evidence="7" type="ORF">LSALG_LOCUS29418</name>
</gene>
<dbReference type="PANTHER" id="PTHR48063">
    <property type="entry name" value="LRR RECEPTOR-LIKE KINASE"/>
    <property type="match status" value="1"/>
</dbReference>